<feature type="transmembrane region" description="Helical" evidence="5">
    <location>
        <begin position="94"/>
        <end position="121"/>
    </location>
</feature>
<evidence type="ECO:0000256" key="1">
    <source>
        <dbReference type="ARBA" id="ARBA00022679"/>
    </source>
</evidence>
<dbReference type="SMART" id="SM00387">
    <property type="entry name" value="HATPase_c"/>
    <property type="match status" value="1"/>
</dbReference>
<accession>A0A1H7IED7</accession>
<dbReference type="InterPro" id="IPR029016">
    <property type="entry name" value="GAF-like_dom_sf"/>
</dbReference>
<organism evidence="7 8">
    <name type="scientific">Nonomuraea pusilla</name>
    <dbReference type="NCBI Taxonomy" id="46177"/>
    <lineage>
        <taxon>Bacteria</taxon>
        <taxon>Bacillati</taxon>
        <taxon>Actinomycetota</taxon>
        <taxon>Actinomycetes</taxon>
        <taxon>Streptosporangiales</taxon>
        <taxon>Streptosporangiaceae</taxon>
        <taxon>Nonomuraea</taxon>
    </lineage>
</organism>
<feature type="transmembrane region" description="Helical" evidence="5">
    <location>
        <begin position="238"/>
        <end position="261"/>
    </location>
</feature>
<feature type="transmembrane region" description="Helical" evidence="5">
    <location>
        <begin position="184"/>
        <end position="202"/>
    </location>
</feature>
<reference evidence="7 8" key="1">
    <citation type="submission" date="2016-10" db="EMBL/GenBank/DDBJ databases">
        <authorList>
            <person name="de Groot N.N."/>
        </authorList>
    </citation>
    <scope>NUCLEOTIDE SEQUENCE [LARGE SCALE GENOMIC DNA]</scope>
    <source>
        <strain evidence="7 8">DSM 43357</strain>
    </source>
</reference>
<keyword evidence="5" id="KW-0472">Membrane</keyword>
<evidence type="ECO:0000313" key="7">
    <source>
        <dbReference type="EMBL" id="SEK60798.1"/>
    </source>
</evidence>
<dbReference type="Pfam" id="PF02518">
    <property type="entry name" value="HATPase_c"/>
    <property type="match status" value="1"/>
</dbReference>
<protein>
    <submittedName>
        <fullName evidence="7">Histidine kinase</fullName>
    </submittedName>
</protein>
<feature type="domain" description="Histidine kinase/HSP90-like ATPase" evidence="6">
    <location>
        <begin position="622"/>
        <end position="712"/>
    </location>
</feature>
<dbReference type="STRING" id="46177.SAMN05660976_00777"/>
<evidence type="ECO:0000256" key="2">
    <source>
        <dbReference type="ARBA" id="ARBA00022777"/>
    </source>
</evidence>
<dbReference type="AlphaFoldDB" id="A0A1H7IED7"/>
<evidence type="ECO:0000256" key="3">
    <source>
        <dbReference type="ARBA" id="ARBA00023012"/>
    </source>
</evidence>
<keyword evidence="1" id="KW-0808">Transferase</keyword>
<gene>
    <name evidence="7" type="ORF">SAMN05660976_00777</name>
</gene>
<dbReference type="InterPro" id="IPR036890">
    <property type="entry name" value="HATPase_C_sf"/>
</dbReference>
<dbReference type="Proteomes" id="UP000198953">
    <property type="component" value="Unassembled WGS sequence"/>
</dbReference>
<evidence type="ECO:0000259" key="6">
    <source>
        <dbReference type="SMART" id="SM00387"/>
    </source>
</evidence>
<dbReference type="Gene3D" id="3.30.565.10">
    <property type="entry name" value="Histidine kinase-like ATPase, C-terminal domain"/>
    <property type="match status" value="1"/>
</dbReference>
<dbReference type="RefSeq" id="WP_256256759.1">
    <property type="nucleotide sequence ID" value="NZ_FOBF01000002.1"/>
</dbReference>
<feature type="compositionally biased region" description="Basic and acidic residues" evidence="4">
    <location>
        <begin position="942"/>
        <end position="951"/>
    </location>
</feature>
<dbReference type="InterPro" id="IPR050482">
    <property type="entry name" value="Sensor_HK_TwoCompSys"/>
</dbReference>
<sequence length="951" mass="95095">MAGALLLAVLVARLAALLPGWGEEGFGGPGGVRAAAEATRLVVGLPVCVVAVLLLADRYACRRGALVLAAGAVWIGPPALLEVLAGLWGQAVPVAAVTLLLAASATACQPLTVLLLPLCLLPSPFPPGWRRGVVAGCAVVTMAYALVWGLGTPGLAGVPSPWSGTGPGEWAGDLLHESQDALDAMTLVVATAVTADLAWGALRAPERDGRRVRALIAVAYPVCVCLLLSDLWSERGTVVARSAGVAVWLAVICGAASRGGLWRLERVTSHRLARAFVLAVLAVAAAVAGTAAWTAHPAGRSAETAVAVGCALVAGWAARPLVRHASLAVERAFYGPRARPHEAVRALAARLQHAPYPSDVPEQICRSVVEDLGLSGARIAVETRSGPRLLAAAGAPVGEPVQVFLLRHHGQVVGRLEASRDGASTPEERDGELLSLLADQASPALAALRLGEEAQMARERLVLAREEERRRLRREIHDGLGPQLAAVQLRLGTAQACMADVAASGGAARDGASPASGGPGCACPADAGGLPGPVEGGGREFGSSAGPAGSLGAAGAQLRAAAEVLGEALAEIRRITAGLTPALLVERGLFDATRLLARRLTTEAVEVVVDDPVTPLPPPAPAVETAAYRIAAEAITNAVRHARARHVRVAFTAGPAELTVTVADDGAGFAAGVVPGTGLASLVERAEEIGGSATIDTTPDGTTITATLPTMRTPPAAPATALPAANPDSPAPTTPLQPRVTTPSTAATPWPFRAAGAIPGTAATGSPFLAAGTIPDSAATAWRLQATGTPPGVAATSWLSQPSGTPLGTGATSWPLLVTGTTASMAATTWLFRAVGTTPGTSATSWPLPAAGTIPGGGVALPAAPVGAAVGMALPGAGPGSAGVAGGAVLSTADLAPDAATAIPFPSTAIALPSTADADTDQGTSPRMRNEARDGGGALASPDKEVGDGGA</sequence>
<dbReference type="InterPro" id="IPR003594">
    <property type="entry name" value="HATPase_dom"/>
</dbReference>
<keyword evidence="2 7" id="KW-0418">Kinase</keyword>
<keyword evidence="3" id="KW-0902">Two-component regulatory system</keyword>
<dbReference type="Gene3D" id="1.20.5.1930">
    <property type="match status" value="1"/>
</dbReference>
<feature type="region of interest" description="Disordered" evidence="4">
    <location>
        <begin position="911"/>
        <end position="951"/>
    </location>
</feature>
<dbReference type="PANTHER" id="PTHR24421">
    <property type="entry name" value="NITRATE/NITRITE SENSOR PROTEIN NARX-RELATED"/>
    <property type="match status" value="1"/>
</dbReference>
<feature type="compositionally biased region" description="Low complexity" evidence="4">
    <location>
        <begin position="712"/>
        <end position="725"/>
    </location>
</feature>
<dbReference type="GO" id="GO:0016020">
    <property type="term" value="C:membrane"/>
    <property type="evidence" value="ECO:0007669"/>
    <property type="project" value="InterPro"/>
</dbReference>
<dbReference type="SUPFAM" id="SSF55874">
    <property type="entry name" value="ATPase domain of HSP90 chaperone/DNA topoisomerase II/histidine kinase"/>
    <property type="match status" value="1"/>
</dbReference>
<keyword evidence="5" id="KW-0812">Transmembrane</keyword>
<evidence type="ECO:0000256" key="5">
    <source>
        <dbReference type="SAM" id="Phobius"/>
    </source>
</evidence>
<dbReference type="EMBL" id="FOBF01000002">
    <property type="protein sequence ID" value="SEK60798.1"/>
    <property type="molecule type" value="Genomic_DNA"/>
</dbReference>
<feature type="transmembrane region" description="Helical" evidence="5">
    <location>
        <begin position="273"/>
        <end position="293"/>
    </location>
</feature>
<feature type="region of interest" description="Disordered" evidence="4">
    <location>
        <begin position="712"/>
        <end position="745"/>
    </location>
</feature>
<proteinExistence type="predicted"/>
<name>A0A1H7IED7_9ACTN</name>
<feature type="transmembrane region" description="Helical" evidence="5">
    <location>
        <begin position="214"/>
        <end position="232"/>
    </location>
</feature>
<dbReference type="InterPro" id="IPR011712">
    <property type="entry name" value="Sig_transdc_His_kin_sub3_dim/P"/>
</dbReference>
<dbReference type="GO" id="GO:0046983">
    <property type="term" value="F:protein dimerization activity"/>
    <property type="evidence" value="ECO:0007669"/>
    <property type="project" value="InterPro"/>
</dbReference>
<dbReference type="Pfam" id="PF07730">
    <property type="entry name" value="HisKA_3"/>
    <property type="match status" value="1"/>
</dbReference>
<dbReference type="GO" id="GO:0000155">
    <property type="term" value="F:phosphorelay sensor kinase activity"/>
    <property type="evidence" value="ECO:0007669"/>
    <property type="project" value="InterPro"/>
</dbReference>
<feature type="transmembrane region" description="Helical" evidence="5">
    <location>
        <begin position="133"/>
        <end position="151"/>
    </location>
</feature>
<keyword evidence="5" id="KW-1133">Transmembrane helix</keyword>
<dbReference type="CDD" id="cd16917">
    <property type="entry name" value="HATPase_UhpB-NarQ-NarX-like"/>
    <property type="match status" value="1"/>
</dbReference>
<dbReference type="Gene3D" id="3.30.450.40">
    <property type="match status" value="1"/>
</dbReference>
<feature type="transmembrane region" description="Helical" evidence="5">
    <location>
        <begin position="38"/>
        <end position="56"/>
    </location>
</feature>
<feature type="compositionally biased region" description="Polar residues" evidence="4">
    <location>
        <begin position="736"/>
        <end position="745"/>
    </location>
</feature>
<evidence type="ECO:0000256" key="4">
    <source>
        <dbReference type="SAM" id="MobiDB-lite"/>
    </source>
</evidence>
<evidence type="ECO:0000313" key="8">
    <source>
        <dbReference type="Proteomes" id="UP000198953"/>
    </source>
</evidence>
<feature type="transmembrane region" description="Helical" evidence="5">
    <location>
        <begin position="65"/>
        <end position="88"/>
    </location>
</feature>
<keyword evidence="8" id="KW-1185">Reference proteome</keyword>